<dbReference type="PANTHER" id="PTHR43775">
    <property type="entry name" value="FATTY ACID SYNTHASE"/>
    <property type="match status" value="1"/>
</dbReference>
<dbReference type="InterPro" id="IPR014030">
    <property type="entry name" value="Ketoacyl_synth_N"/>
</dbReference>
<feature type="domain" description="PKS/mFAS DH" evidence="6">
    <location>
        <begin position="1078"/>
        <end position="1395"/>
    </location>
</feature>
<reference evidence="7 8" key="1">
    <citation type="submission" date="2015-12" db="EMBL/GenBank/DDBJ databases">
        <title>The genome of Folsomia candida.</title>
        <authorList>
            <person name="Faddeeva A."/>
            <person name="Derks M.F."/>
            <person name="Anvar Y."/>
            <person name="Smit S."/>
            <person name="Van Straalen N."/>
            <person name="Roelofs D."/>
        </authorList>
    </citation>
    <scope>NUCLEOTIDE SEQUENCE [LARGE SCALE GENOMIC DNA]</scope>
    <source>
        <strain evidence="7 8">VU population</strain>
        <tissue evidence="7">Whole body</tissue>
    </source>
</reference>
<gene>
    <name evidence="7" type="ORF">Fcan01_20083</name>
</gene>
<dbReference type="InterPro" id="IPR050091">
    <property type="entry name" value="PKS_NRPS_Biosynth_Enz"/>
</dbReference>
<dbReference type="Proteomes" id="UP000198287">
    <property type="component" value="Unassembled WGS sequence"/>
</dbReference>
<dbReference type="Pfam" id="PF02801">
    <property type="entry name" value="Ketoacyl-synt_C"/>
    <property type="match status" value="1"/>
</dbReference>
<dbReference type="Gene3D" id="3.90.550.10">
    <property type="entry name" value="Spore Coat Polysaccharide Biosynthesis Protein SpsA, Chain A"/>
    <property type="match status" value="1"/>
</dbReference>
<dbReference type="InterPro" id="IPR016036">
    <property type="entry name" value="Malonyl_transacylase_ACP-bd"/>
</dbReference>
<evidence type="ECO:0000256" key="4">
    <source>
        <dbReference type="PROSITE-ProRule" id="PRU01363"/>
    </source>
</evidence>
<feature type="domain" description="Ketosynthase family 3 (KS3)" evidence="5">
    <location>
        <begin position="246"/>
        <end position="619"/>
    </location>
</feature>
<dbReference type="Pfam" id="PF21089">
    <property type="entry name" value="PKS_DH_N"/>
    <property type="match status" value="1"/>
</dbReference>
<name>A0A226DIV6_FOLCA</name>
<dbReference type="InterPro" id="IPR029044">
    <property type="entry name" value="Nucleotide-diphossugar_trans"/>
</dbReference>
<keyword evidence="3" id="KW-0808">Transferase</keyword>
<dbReference type="PROSITE" id="PS52019">
    <property type="entry name" value="PKS_MFAS_DH"/>
    <property type="match status" value="1"/>
</dbReference>
<dbReference type="SUPFAM" id="SSF52151">
    <property type="entry name" value="FabD/lysophospholipase-like"/>
    <property type="match status" value="1"/>
</dbReference>
<dbReference type="InterPro" id="IPR032821">
    <property type="entry name" value="PKS_assoc"/>
</dbReference>
<comment type="caution">
    <text evidence="7">The sequence shown here is derived from an EMBL/GenBank/DDBJ whole genome shotgun (WGS) entry which is preliminary data.</text>
</comment>
<dbReference type="InterPro" id="IPR014031">
    <property type="entry name" value="Ketoacyl_synth_C"/>
</dbReference>
<dbReference type="Pfam" id="PF16197">
    <property type="entry name" value="KAsynt_C_assoc"/>
    <property type="match status" value="1"/>
</dbReference>
<keyword evidence="1" id="KW-0596">Phosphopantetheine</keyword>
<evidence type="ECO:0000259" key="6">
    <source>
        <dbReference type="PROSITE" id="PS52019"/>
    </source>
</evidence>
<feature type="region of interest" description="C-terminal hotdog fold" evidence="4">
    <location>
        <begin position="1228"/>
        <end position="1395"/>
    </location>
</feature>
<dbReference type="GO" id="GO:0006633">
    <property type="term" value="P:fatty acid biosynthetic process"/>
    <property type="evidence" value="ECO:0007669"/>
    <property type="project" value="UniProtKB-UniPathway"/>
</dbReference>
<keyword evidence="2" id="KW-0597">Phosphoprotein</keyword>
<accession>A0A226DIV6</accession>
<comment type="caution">
    <text evidence="4">Lacks conserved residue(s) required for the propagation of feature annotation.</text>
</comment>
<feature type="region of interest" description="N-terminal hotdog fold" evidence="4">
    <location>
        <begin position="1078"/>
        <end position="1212"/>
    </location>
</feature>
<dbReference type="InterPro" id="IPR020841">
    <property type="entry name" value="PKS_Beta-ketoAc_synthase_dom"/>
</dbReference>
<sequence>MGGCNFIEWWVSYASDDQEVWKCIGLARALKRTLTTRPFMVIISDHVGREMSYYLQREVDKVCDLKSVKNLQFRTLAKIQLHNLLAGQQFVFLDCNCLPVKNCDELFRLNGVQWSGLDGNGGEFAAIVVNPTLMRDFELEKFMAGDDKILGDDSFKLMSTPLEEIDYCFEIDMKSSNPTQLSGNEIKMICFLNGHPNEEVDQQGITNQCVLRRDLKMFWNSLISPEEKKRDMCHLQISTSTRRDPICPIAIVGMACRYPGANSIKEFWDLLEQGLDGIRKAPEGRWTQKNSIIRVENVRNTQAGFLSCPIDTFDAKWRNEYEDMIQEVGIIDIDYIRCYMGNSLGPLTARISHFFELIGPSFSTESGCSTSIAGVDMAFDSLRNEACDVAISIGANLLLHPFTPGLLEGFVAPNGRCKTFDAAADGFGRAEGVGVLILKRLSNAVLDGDRIWGVIRSSAVVQEGTSRSMGTPTVNVEAKAMQLAINRAGIFPDDVDYVETHGTGTRIGDPIEVAAIAKVYSSVSREPLVIGSVKTNIGHTESVCGIAGIHKTVLAMHHNLIPKHLNFTQLNPEIDLAAIPAQLPLQAIPWGRKDNGRPRIAGINSFGLTGAQAHLILEEPPLQEPRRIFTTRDTRQHKILTFSAKTEAALNAQVAAYKDLLESSNTISLVNLEYTMHTSRPHFPLRKVVIGSTKEGLLSSIESIQKPLGVLPTPPRLCFLFTGQGSQYTGMARSLYDQSALFRSSFDWCDSILTLRYGLQLKKALWEDDQSGLLSSTLYSQTSIFCIEYCLLRLWESWGVIPEAVLGHSLGEFTAAVAAGILEPADAIRLVVTRSKLIDALPSSGMLVVACNVDTVQKEMNRAFSNTNNWLDTAAVNSSTQTVVSGSSHAINDFKAYCDNNGIKTHILDASHGFHSKLMDPIFEDYDQLLSTIKFRKPNKCKYISGVEGRVVSEVDKNYWWRHTREKVSFLDASNTAEIEGLTMFLEIGPHPVLSALILTNLDEISNEISAVPSLRRKTNEWETMLYSLGRLYSFGVPINWENIHRYSDGTKIEIPGYHFEQHSHWITFNDDGSLPFHPLLGGFVPNPGAVTVFKNNINVNRVPFLKDHRVGDKMLFPCAGYLDMCMTAGYAAANCPDGVFVKPLKALCIQNFEIHTPVCMSEASPTEFQITLDNSDGKTFVTIFTRMKMEDKQYKWIRNASANFATITPSPSDPMLYDFAKIKARCSNEVAANRMYDYDELLDYGFNFGPSLRVVQGDLDRFIIHPWAVDPMLQTPLVAFGHLHPEHLKRLAVPVQIESFTWWGPDNVYEGSGYIGTEYVDTTLPNILALIDSHRRPYPTMADIDWKQWLGPDERRSNNQDICLKDSSSMLDRCHSLTETEAKFCSDIRKLAGLYMLKAMVELKLDDNMWELSEICEKFAIIPSLSNFLRYIFLELGKDGWINQIDDNRYQLLKQLPYLDVILKQIEALRNTDYAAATLGGQRLGNFIKNTNWEA</sequence>
<dbReference type="CDD" id="cd00833">
    <property type="entry name" value="PKS"/>
    <property type="match status" value="1"/>
</dbReference>
<dbReference type="InterPro" id="IPR016039">
    <property type="entry name" value="Thiolase-like"/>
</dbReference>
<keyword evidence="8" id="KW-1185">Reference proteome</keyword>
<dbReference type="Gene3D" id="3.10.129.110">
    <property type="entry name" value="Polyketide synthase dehydratase"/>
    <property type="match status" value="1"/>
</dbReference>
<evidence type="ECO:0000256" key="3">
    <source>
        <dbReference type="ARBA" id="ARBA00022679"/>
    </source>
</evidence>
<dbReference type="InterPro" id="IPR014043">
    <property type="entry name" value="Acyl_transferase_dom"/>
</dbReference>
<dbReference type="Gene3D" id="3.40.366.10">
    <property type="entry name" value="Malonyl-Coenzyme A Acyl Carrier Protein, domain 2"/>
    <property type="match status" value="1"/>
</dbReference>
<dbReference type="Gene3D" id="3.40.47.10">
    <property type="match status" value="2"/>
</dbReference>
<dbReference type="SMART" id="SM00825">
    <property type="entry name" value="PKS_KS"/>
    <property type="match status" value="1"/>
</dbReference>
<dbReference type="InterPro" id="IPR049900">
    <property type="entry name" value="PKS_mFAS_DH"/>
</dbReference>
<dbReference type="InterPro" id="IPR001227">
    <property type="entry name" value="Ac_transferase_dom_sf"/>
</dbReference>
<organism evidence="7 8">
    <name type="scientific">Folsomia candida</name>
    <name type="common">Springtail</name>
    <dbReference type="NCBI Taxonomy" id="158441"/>
    <lineage>
        <taxon>Eukaryota</taxon>
        <taxon>Metazoa</taxon>
        <taxon>Ecdysozoa</taxon>
        <taxon>Arthropoda</taxon>
        <taxon>Hexapoda</taxon>
        <taxon>Collembola</taxon>
        <taxon>Entomobryomorpha</taxon>
        <taxon>Isotomoidea</taxon>
        <taxon>Isotomidae</taxon>
        <taxon>Proisotominae</taxon>
        <taxon>Folsomia</taxon>
    </lineage>
</organism>
<dbReference type="GO" id="GO:0004315">
    <property type="term" value="F:3-oxoacyl-[acyl-carrier-protein] synthase activity"/>
    <property type="evidence" value="ECO:0007669"/>
    <property type="project" value="InterPro"/>
</dbReference>
<dbReference type="SUPFAM" id="SSF53901">
    <property type="entry name" value="Thiolase-like"/>
    <property type="match status" value="1"/>
</dbReference>
<dbReference type="Pfam" id="PF00109">
    <property type="entry name" value="ketoacyl-synt"/>
    <property type="match status" value="2"/>
</dbReference>
<dbReference type="EMBL" id="LNIX01000018">
    <property type="protein sequence ID" value="OXA45119.1"/>
    <property type="molecule type" value="Genomic_DNA"/>
</dbReference>
<dbReference type="InterPro" id="IPR042104">
    <property type="entry name" value="PKS_dehydratase_sf"/>
</dbReference>
<dbReference type="SUPFAM" id="SSF53448">
    <property type="entry name" value="Nucleotide-diphospho-sugar transferases"/>
    <property type="match status" value="1"/>
</dbReference>
<dbReference type="STRING" id="158441.A0A226DIV6"/>
<dbReference type="Gene3D" id="3.30.70.3290">
    <property type="match status" value="1"/>
</dbReference>
<dbReference type="Pfam" id="PF00698">
    <property type="entry name" value="Acyl_transf_1"/>
    <property type="match status" value="1"/>
</dbReference>
<protein>
    <submittedName>
        <fullName evidence="7">Conidial yellow pigment biosynthesis polyketide synthase</fullName>
    </submittedName>
</protein>
<dbReference type="GO" id="GO:0004312">
    <property type="term" value="F:fatty acid synthase activity"/>
    <property type="evidence" value="ECO:0007669"/>
    <property type="project" value="TreeGrafter"/>
</dbReference>
<evidence type="ECO:0000256" key="1">
    <source>
        <dbReference type="ARBA" id="ARBA00022450"/>
    </source>
</evidence>
<evidence type="ECO:0000259" key="5">
    <source>
        <dbReference type="PROSITE" id="PS52004"/>
    </source>
</evidence>
<evidence type="ECO:0000256" key="2">
    <source>
        <dbReference type="ARBA" id="ARBA00022553"/>
    </source>
</evidence>
<dbReference type="InterPro" id="IPR018201">
    <property type="entry name" value="Ketoacyl_synth_AS"/>
</dbReference>
<dbReference type="PROSITE" id="PS52004">
    <property type="entry name" value="KS3_2"/>
    <property type="match status" value="1"/>
</dbReference>
<dbReference type="InterPro" id="IPR020807">
    <property type="entry name" value="PKS_DH"/>
</dbReference>
<evidence type="ECO:0000313" key="8">
    <source>
        <dbReference type="Proteomes" id="UP000198287"/>
    </source>
</evidence>
<evidence type="ECO:0000313" key="7">
    <source>
        <dbReference type="EMBL" id="OXA45119.1"/>
    </source>
</evidence>
<proteinExistence type="predicted"/>
<dbReference type="InterPro" id="IPR049552">
    <property type="entry name" value="PKS_DH_N"/>
</dbReference>
<dbReference type="InterPro" id="IPR016035">
    <property type="entry name" value="Acyl_Trfase/lysoPLipase"/>
</dbReference>
<dbReference type="SMART" id="SM00826">
    <property type="entry name" value="PKS_DH"/>
    <property type="match status" value="1"/>
</dbReference>
<dbReference type="PROSITE" id="PS00606">
    <property type="entry name" value="KS3_1"/>
    <property type="match status" value="1"/>
</dbReference>
<dbReference type="SUPFAM" id="SSF55048">
    <property type="entry name" value="Probable ACP-binding domain of malonyl-CoA ACP transacylase"/>
    <property type="match status" value="1"/>
</dbReference>
<dbReference type="SMART" id="SM00827">
    <property type="entry name" value="PKS_AT"/>
    <property type="match status" value="1"/>
</dbReference>
<dbReference type="PANTHER" id="PTHR43775:SF37">
    <property type="entry name" value="SI:DKEY-61P9.11"/>
    <property type="match status" value="1"/>
</dbReference>
<dbReference type="UniPathway" id="UPA00094"/>
<dbReference type="OrthoDB" id="7630912at2759"/>